<dbReference type="Proteomes" id="UP000036771">
    <property type="component" value="Unassembled WGS sequence"/>
</dbReference>
<feature type="region of interest" description="Disordered" evidence="1">
    <location>
        <begin position="89"/>
        <end position="117"/>
    </location>
</feature>
<sequence>MTPLVLASFWRKKNVMTPLDLARTAYIQAFQKHPLHRLKGNLPEREILSKIGDALSHSQEWRDYQNAWIEKNGVKPIFVYEEQSAFKPRQKMKKRAPSPTDYHYKKMSQKNDQYLSI</sequence>
<name>A0A0K8MAN9_9PROT</name>
<evidence type="ECO:0000256" key="1">
    <source>
        <dbReference type="SAM" id="MobiDB-lite"/>
    </source>
</evidence>
<organism evidence="2 3">
    <name type="scientific">Caedimonas varicaedens</name>
    <dbReference type="NCBI Taxonomy" id="1629334"/>
    <lineage>
        <taxon>Bacteria</taxon>
        <taxon>Pseudomonadati</taxon>
        <taxon>Pseudomonadota</taxon>
        <taxon>Alphaproteobacteria</taxon>
        <taxon>Holosporales</taxon>
        <taxon>Caedimonadaceae</taxon>
        <taxon>Caedimonas</taxon>
    </lineage>
</organism>
<proteinExistence type="predicted"/>
<keyword evidence="3" id="KW-1185">Reference proteome</keyword>
<dbReference type="STRING" id="1629334.Cva_00211"/>
<gene>
    <name evidence="2" type="ORF">Cva_00211</name>
</gene>
<evidence type="ECO:0000313" key="3">
    <source>
        <dbReference type="Proteomes" id="UP000036771"/>
    </source>
</evidence>
<accession>A0A0K8MAN9</accession>
<dbReference type="AlphaFoldDB" id="A0A0K8MAN9"/>
<comment type="caution">
    <text evidence="2">The sequence shown here is derived from an EMBL/GenBank/DDBJ whole genome shotgun (WGS) entry which is preliminary data.</text>
</comment>
<evidence type="ECO:0000313" key="2">
    <source>
        <dbReference type="EMBL" id="GAO97575.1"/>
    </source>
</evidence>
<reference evidence="2 3" key="1">
    <citation type="submission" date="2015-03" db="EMBL/GenBank/DDBJ databases">
        <title>Caedibacter varicaedens, whole genome shotgun sequence.</title>
        <authorList>
            <person name="Suzuki H."/>
            <person name="Dapper A.L."/>
            <person name="Gibson A.K."/>
            <person name="Jackson C."/>
            <person name="Lee H."/>
            <person name="Pejaver V.R."/>
            <person name="Doak T."/>
            <person name="Lynch M."/>
        </authorList>
    </citation>
    <scope>NUCLEOTIDE SEQUENCE [LARGE SCALE GENOMIC DNA]</scope>
</reference>
<protein>
    <submittedName>
        <fullName evidence="2">Uncharacterized protein</fullName>
    </submittedName>
</protein>
<dbReference type="EMBL" id="BBVC01000009">
    <property type="protein sequence ID" value="GAO97575.1"/>
    <property type="molecule type" value="Genomic_DNA"/>
</dbReference>